<dbReference type="SUPFAM" id="SSF57667">
    <property type="entry name" value="beta-beta-alpha zinc fingers"/>
    <property type="match status" value="2"/>
</dbReference>
<gene>
    <name evidence="7" type="ORF">BGZ96_007464</name>
</gene>
<dbReference type="Proteomes" id="UP001194696">
    <property type="component" value="Unassembled WGS sequence"/>
</dbReference>
<evidence type="ECO:0000313" key="8">
    <source>
        <dbReference type="Proteomes" id="UP001194696"/>
    </source>
</evidence>
<comment type="caution">
    <text evidence="7">The sequence shown here is derived from an EMBL/GenBank/DDBJ whole genome shotgun (WGS) entry which is preliminary data.</text>
</comment>
<accession>A0ABQ7K2M5</accession>
<proteinExistence type="predicted"/>
<feature type="compositionally biased region" description="Polar residues" evidence="5">
    <location>
        <begin position="204"/>
        <end position="225"/>
    </location>
</feature>
<dbReference type="InterPro" id="IPR013087">
    <property type="entry name" value="Znf_C2H2_type"/>
</dbReference>
<evidence type="ECO:0000313" key="7">
    <source>
        <dbReference type="EMBL" id="KAG0288792.1"/>
    </source>
</evidence>
<keyword evidence="1" id="KW-0479">Metal-binding</keyword>
<feature type="compositionally biased region" description="Low complexity" evidence="5">
    <location>
        <begin position="384"/>
        <end position="405"/>
    </location>
</feature>
<feature type="region of interest" description="Disordered" evidence="5">
    <location>
        <begin position="384"/>
        <end position="443"/>
    </location>
</feature>
<sequence>MTTTTYNVRKLTSEFAKDQQLPQPQSSSTSQPTSPSFLQQAPLYHQQTAAVTAAVTETMYDEPVSYVSSVVFEVLPQEPEAFHFGAQAAESTSGLSALYFEQQSQPQQSRPVLSLPLSIFAAHANTALIPISSSMSSMTSSSSCVPHHSAEHWTYAQQTQTQTQTQAQVQAQTQAQHMMPSFFPVPHTPHPSVVAQHQRHNQHYHFSSPSPQHYHNHNYQQTNDPILSPPSQDLGLGSLADLSDLDNNSPVLSGYGGIHHHHSNDLDELLKDVEYTLGDSYVFERDDHFDFATTSLSAIQQQQQQQQQQSVPAPPPATPATVMIASPQLPSFSPIFPAAAPFAVATPPIQFHISSPTPSPLSPPLVPYSPSAPFLIHSNLFQNTSQQTPSSGTSSSSSNTVDRSSGINNKLTLKSKSRKRTQATSSTTPISSSTSSNHATASPPAAVVSSISYLDTNGEKRFRCAWEGCAQDFERHHNCKAHYSTHTGERHFKCDHPGCQSKSFRQKGDLTRHQRIHTNERPYACGGSVAGCDMAYGRCDQKTKHERKCHFFLALGL</sequence>
<evidence type="ECO:0000256" key="2">
    <source>
        <dbReference type="ARBA" id="ARBA00022771"/>
    </source>
</evidence>
<protein>
    <recommendedName>
        <fullName evidence="6">C2H2-type domain-containing protein</fullName>
    </recommendedName>
</protein>
<reference evidence="7 8" key="1">
    <citation type="journal article" date="2020" name="Fungal Divers.">
        <title>Resolving the Mortierellaceae phylogeny through synthesis of multi-gene phylogenetics and phylogenomics.</title>
        <authorList>
            <person name="Vandepol N."/>
            <person name="Liber J."/>
            <person name="Desiro A."/>
            <person name="Na H."/>
            <person name="Kennedy M."/>
            <person name="Barry K."/>
            <person name="Grigoriev I.V."/>
            <person name="Miller A.N."/>
            <person name="O'Donnell K."/>
            <person name="Stajich J.E."/>
            <person name="Bonito G."/>
        </authorList>
    </citation>
    <scope>NUCLEOTIDE SEQUENCE [LARGE SCALE GENOMIC DNA]</scope>
    <source>
        <strain evidence="7 8">AD045</strain>
    </source>
</reference>
<evidence type="ECO:0000259" key="6">
    <source>
        <dbReference type="PROSITE" id="PS50157"/>
    </source>
</evidence>
<feature type="compositionally biased region" description="Low complexity" evidence="5">
    <location>
        <begin position="231"/>
        <end position="241"/>
    </location>
</feature>
<keyword evidence="3" id="KW-0862">Zinc</keyword>
<feature type="compositionally biased region" description="Low complexity" evidence="5">
    <location>
        <begin position="300"/>
        <end position="309"/>
    </location>
</feature>
<dbReference type="PROSITE" id="PS50157">
    <property type="entry name" value="ZINC_FINGER_C2H2_2"/>
    <property type="match status" value="2"/>
</dbReference>
<feature type="compositionally biased region" description="Low complexity" evidence="5">
    <location>
        <begin position="19"/>
        <end position="37"/>
    </location>
</feature>
<feature type="region of interest" description="Disordered" evidence="5">
    <location>
        <begin position="296"/>
        <end position="319"/>
    </location>
</feature>
<dbReference type="PANTHER" id="PTHR23235">
    <property type="entry name" value="KRUEPPEL-LIKE TRANSCRIPTION FACTOR"/>
    <property type="match status" value="1"/>
</dbReference>
<organism evidence="7 8">
    <name type="scientific">Linnemannia gamsii</name>
    <dbReference type="NCBI Taxonomy" id="64522"/>
    <lineage>
        <taxon>Eukaryota</taxon>
        <taxon>Fungi</taxon>
        <taxon>Fungi incertae sedis</taxon>
        <taxon>Mucoromycota</taxon>
        <taxon>Mortierellomycotina</taxon>
        <taxon>Mortierellomycetes</taxon>
        <taxon>Mortierellales</taxon>
        <taxon>Mortierellaceae</taxon>
        <taxon>Linnemannia</taxon>
    </lineage>
</organism>
<feature type="domain" description="C2H2-type" evidence="6">
    <location>
        <begin position="462"/>
        <end position="491"/>
    </location>
</feature>
<evidence type="ECO:0000256" key="1">
    <source>
        <dbReference type="ARBA" id="ARBA00022723"/>
    </source>
</evidence>
<name>A0ABQ7K2M5_9FUNG</name>
<evidence type="ECO:0000256" key="5">
    <source>
        <dbReference type="SAM" id="MobiDB-lite"/>
    </source>
</evidence>
<evidence type="ECO:0000256" key="3">
    <source>
        <dbReference type="ARBA" id="ARBA00022833"/>
    </source>
</evidence>
<dbReference type="PANTHER" id="PTHR23235:SF120">
    <property type="entry name" value="KRUPPEL-LIKE FACTOR 15"/>
    <property type="match status" value="1"/>
</dbReference>
<dbReference type="InterPro" id="IPR036236">
    <property type="entry name" value="Znf_C2H2_sf"/>
</dbReference>
<dbReference type="SMART" id="SM00355">
    <property type="entry name" value="ZnF_C2H2"/>
    <property type="match status" value="3"/>
</dbReference>
<feature type="domain" description="C2H2-type" evidence="6">
    <location>
        <begin position="492"/>
        <end position="522"/>
    </location>
</feature>
<evidence type="ECO:0000256" key="4">
    <source>
        <dbReference type="PROSITE-ProRule" id="PRU00042"/>
    </source>
</evidence>
<feature type="compositionally biased region" description="Low complexity" evidence="5">
    <location>
        <begin position="423"/>
        <end position="443"/>
    </location>
</feature>
<keyword evidence="8" id="KW-1185">Reference proteome</keyword>
<feature type="region of interest" description="Disordered" evidence="5">
    <location>
        <begin position="187"/>
        <end position="241"/>
    </location>
</feature>
<dbReference type="PROSITE" id="PS00028">
    <property type="entry name" value="ZINC_FINGER_C2H2_1"/>
    <property type="match status" value="1"/>
</dbReference>
<feature type="region of interest" description="Disordered" evidence="5">
    <location>
        <begin position="13"/>
        <end position="37"/>
    </location>
</feature>
<dbReference type="Gene3D" id="3.30.160.60">
    <property type="entry name" value="Classic Zinc Finger"/>
    <property type="match status" value="2"/>
</dbReference>
<keyword evidence="2 4" id="KW-0863">Zinc-finger</keyword>
<dbReference type="EMBL" id="JAAAIM010000386">
    <property type="protein sequence ID" value="KAG0288792.1"/>
    <property type="molecule type" value="Genomic_DNA"/>
</dbReference>